<reference evidence="2 3" key="1">
    <citation type="journal article" date="2019" name="Int. J. Syst. Evol. Microbiol.">
        <title>The Global Catalogue of Microorganisms (GCM) 10K type strain sequencing project: providing services to taxonomists for standard genome sequencing and annotation.</title>
        <authorList>
            <consortium name="The Broad Institute Genomics Platform"/>
            <consortium name="The Broad Institute Genome Sequencing Center for Infectious Disease"/>
            <person name="Wu L."/>
            <person name="Ma J."/>
        </authorList>
    </citation>
    <scope>NUCLEOTIDE SEQUENCE [LARGE SCALE GENOMIC DNA]</scope>
    <source>
        <strain evidence="2 3">JCM 3146</strain>
    </source>
</reference>
<evidence type="ECO:0000313" key="3">
    <source>
        <dbReference type="Proteomes" id="UP001501822"/>
    </source>
</evidence>
<dbReference type="Proteomes" id="UP001501822">
    <property type="component" value="Unassembled WGS sequence"/>
</dbReference>
<organism evidence="2 3">
    <name type="scientific">Actinoallomurus spadix</name>
    <dbReference type="NCBI Taxonomy" id="79912"/>
    <lineage>
        <taxon>Bacteria</taxon>
        <taxon>Bacillati</taxon>
        <taxon>Actinomycetota</taxon>
        <taxon>Actinomycetes</taxon>
        <taxon>Streptosporangiales</taxon>
        <taxon>Thermomonosporaceae</taxon>
        <taxon>Actinoallomurus</taxon>
    </lineage>
</organism>
<evidence type="ECO:0000256" key="1">
    <source>
        <dbReference type="SAM" id="SignalP"/>
    </source>
</evidence>
<name>A0ABN0VS45_9ACTN</name>
<dbReference type="RefSeq" id="WP_252808351.1">
    <property type="nucleotide sequence ID" value="NZ_BAAABM010000003.1"/>
</dbReference>
<evidence type="ECO:0000313" key="2">
    <source>
        <dbReference type="EMBL" id="GAA0315939.1"/>
    </source>
</evidence>
<accession>A0ABN0VS45</accession>
<sequence>MRRFATLVATGAVAAAAAISLMAAPASAASAGHKAVIGKSLQSGVSVEASIKYHYWKIGGAKKKGYTRWTGAYDIAGVYTYGKYGTYKGKLVLYVYGKDTKADGRSAGIEVKGLPGTKYSQVWIPNKGKKTFSVGGNTGAKSVYIREVLGNRNKDGVSFDVKKAGKWKKISA</sequence>
<protein>
    <submittedName>
        <fullName evidence="2">Uncharacterized protein</fullName>
    </submittedName>
</protein>
<gene>
    <name evidence="2" type="ORF">GCM10010151_02430</name>
</gene>
<feature type="signal peptide" evidence="1">
    <location>
        <begin position="1"/>
        <end position="28"/>
    </location>
</feature>
<proteinExistence type="predicted"/>
<dbReference type="EMBL" id="BAAABM010000003">
    <property type="protein sequence ID" value="GAA0315939.1"/>
    <property type="molecule type" value="Genomic_DNA"/>
</dbReference>
<feature type="chain" id="PRO_5045200590" evidence="1">
    <location>
        <begin position="29"/>
        <end position="172"/>
    </location>
</feature>
<keyword evidence="1" id="KW-0732">Signal</keyword>
<comment type="caution">
    <text evidence="2">The sequence shown here is derived from an EMBL/GenBank/DDBJ whole genome shotgun (WGS) entry which is preliminary data.</text>
</comment>
<keyword evidence="3" id="KW-1185">Reference proteome</keyword>